<name>A0AAV2REV1_MEGNR</name>
<gene>
    <name evidence="10" type="ORF">MNOR_LOCUS22594</name>
</gene>
<dbReference type="SUPFAM" id="SSF48403">
    <property type="entry name" value="Ankyrin repeat"/>
    <property type="match status" value="1"/>
</dbReference>
<feature type="short sequence motif" description="GXGXXG" evidence="8">
    <location>
        <begin position="165"/>
        <end position="170"/>
    </location>
</feature>
<feature type="short sequence motif" description="GXSXG" evidence="8">
    <location>
        <begin position="198"/>
        <end position="202"/>
    </location>
</feature>
<evidence type="ECO:0000256" key="6">
    <source>
        <dbReference type="ARBA" id="ARBA00023422"/>
    </source>
</evidence>
<evidence type="ECO:0000313" key="11">
    <source>
        <dbReference type="Proteomes" id="UP001497623"/>
    </source>
</evidence>
<keyword evidence="5" id="KW-0443">Lipid metabolism</keyword>
<dbReference type="GO" id="GO:0047499">
    <property type="term" value="F:calcium-independent phospholipase A2 activity"/>
    <property type="evidence" value="ECO:0007669"/>
    <property type="project" value="InterPro"/>
</dbReference>
<proteinExistence type="predicted"/>
<dbReference type="Proteomes" id="UP001497623">
    <property type="component" value="Unassembled WGS sequence"/>
</dbReference>
<sequence>MADINARNSQGETELHKKVLDNDLPAVTHLLSNGADVNIPDNDGNTPLHKASAQFVLQALLAFGGNTHQINSKNENPRHIVAISSLEDKDAMLYILHAVGSPRCKTHLGTCTEGCAPDGNDNGKPPCVDCISRDRHSFDDVLENSMLDALKPAPSKGGRILCLDGGGMKGLVLIQILMAIQEAAGGRPILELFDWIAGTSTGGILALTLASGKTPRYTQGLCFRLKDSIFPGYAVSRPYDEKPLEDILKKELGAKTMMTDIKGIK</sequence>
<evidence type="ECO:0000256" key="5">
    <source>
        <dbReference type="ARBA" id="ARBA00023098"/>
    </source>
</evidence>
<keyword evidence="2" id="KW-0677">Repeat</keyword>
<comment type="catalytic activity">
    <reaction evidence="6">
        <text>a 1,2-diacyl-sn-glycero-3-phosphocholine + H2O = a 1-acyl-sn-glycero-3-phosphocholine + a fatty acid + H(+)</text>
        <dbReference type="Rhea" id="RHEA:15801"/>
        <dbReference type="ChEBI" id="CHEBI:15377"/>
        <dbReference type="ChEBI" id="CHEBI:15378"/>
        <dbReference type="ChEBI" id="CHEBI:28868"/>
        <dbReference type="ChEBI" id="CHEBI:57643"/>
        <dbReference type="ChEBI" id="CHEBI:58168"/>
        <dbReference type="EC" id="3.1.1.4"/>
    </reaction>
    <physiologicalReaction direction="left-to-right" evidence="6">
        <dbReference type="Rhea" id="RHEA:15802"/>
    </physiologicalReaction>
</comment>
<evidence type="ECO:0000313" key="10">
    <source>
        <dbReference type="EMBL" id="CAL4121732.1"/>
    </source>
</evidence>
<dbReference type="InterPro" id="IPR002110">
    <property type="entry name" value="Ankyrin_rpt"/>
</dbReference>
<evidence type="ECO:0000256" key="1">
    <source>
        <dbReference type="ARBA" id="ARBA00013278"/>
    </source>
</evidence>
<dbReference type="InterPro" id="IPR002641">
    <property type="entry name" value="PNPLA_dom"/>
</dbReference>
<dbReference type="InterPro" id="IPR036770">
    <property type="entry name" value="Ankyrin_rpt-contain_sf"/>
</dbReference>
<keyword evidence="3" id="KW-0378">Hydrolase</keyword>
<evidence type="ECO:0000256" key="2">
    <source>
        <dbReference type="ARBA" id="ARBA00022737"/>
    </source>
</evidence>
<dbReference type="AlphaFoldDB" id="A0AAV2REV1"/>
<dbReference type="Pfam" id="PF01734">
    <property type="entry name" value="Patatin"/>
    <property type="match status" value="1"/>
</dbReference>
<dbReference type="Gene3D" id="3.40.1090.10">
    <property type="entry name" value="Cytosolic phospholipase A2 catalytic domain"/>
    <property type="match status" value="1"/>
</dbReference>
<dbReference type="PANTHER" id="PTHR24139:SF34">
    <property type="entry name" value="85_88 KDA CALCIUM-INDEPENDENT PHOSPHOLIPASE A2"/>
    <property type="match status" value="1"/>
</dbReference>
<dbReference type="PROSITE" id="PS50088">
    <property type="entry name" value="ANK_REPEAT"/>
    <property type="match status" value="1"/>
</dbReference>
<organism evidence="10 11">
    <name type="scientific">Meganyctiphanes norvegica</name>
    <name type="common">Northern krill</name>
    <name type="synonym">Thysanopoda norvegica</name>
    <dbReference type="NCBI Taxonomy" id="48144"/>
    <lineage>
        <taxon>Eukaryota</taxon>
        <taxon>Metazoa</taxon>
        <taxon>Ecdysozoa</taxon>
        <taxon>Arthropoda</taxon>
        <taxon>Crustacea</taxon>
        <taxon>Multicrustacea</taxon>
        <taxon>Malacostraca</taxon>
        <taxon>Eumalacostraca</taxon>
        <taxon>Eucarida</taxon>
        <taxon>Euphausiacea</taxon>
        <taxon>Euphausiidae</taxon>
        <taxon>Meganyctiphanes</taxon>
    </lineage>
</organism>
<dbReference type="GO" id="GO:2000304">
    <property type="term" value="P:positive regulation of ceramide biosynthetic process"/>
    <property type="evidence" value="ECO:0007669"/>
    <property type="project" value="TreeGrafter"/>
</dbReference>
<accession>A0AAV2REV1</accession>
<dbReference type="SUPFAM" id="SSF52151">
    <property type="entry name" value="FabD/lysophospholipase-like"/>
    <property type="match status" value="1"/>
</dbReference>
<feature type="repeat" description="ANK" evidence="7">
    <location>
        <begin position="10"/>
        <end position="42"/>
    </location>
</feature>
<feature type="non-terminal residue" evidence="10">
    <location>
        <position position="265"/>
    </location>
</feature>
<feature type="domain" description="PNPLA" evidence="9">
    <location>
        <begin position="161"/>
        <end position="265"/>
    </location>
</feature>
<dbReference type="Gene3D" id="1.25.40.20">
    <property type="entry name" value="Ankyrin repeat-containing domain"/>
    <property type="match status" value="1"/>
</dbReference>
<evidence type="ECO:0000256" key="8">
    <source>
        <dbReference type="PROSITE-ProRule" id="PRU01161"/>
    </source>
</evidence>
<evidence type="ECO:0000256" key="7">
    <source>
        <dbReference type="PROSITE-ProRule" id="PRU00023"/>
    </source>
</evidence>
<comment type="caution">
    <text evidence="8">Lacks conserved residue(s) required for the propagation of feature annotation.</text>
</comment>
<dbReference type="InterPro" id="IPR047148">
    <property type="entry name" value="PLPL9"/>
</dbReference>
<dbReference type="GO" id="GO:0005739">
    <property type="term" value="C:mitochondrion"/>
    <property type="evidence" value="ECO:0007669"/>
    <property type="project" value="TreeGrafter"/>
</dbReference>
<evidence type="ECO:0000256" key="3">
    <source>
        <dbReference type="ARBA" id="ARBA00022801"/>
    </source>
</evidence>
<dbReference type="PROSITE" id="PS51635">
    <property type="entry name" value="PNPLA"/>
    <property type="match status" value="1"/>
</dbReference>
<keyword evidence="11" id="KW-1185">Reference proteome</keyword>
<dbReference type="PANTHER" id="PTHR24139">
    <property type="entry name" value="CALCIUM-INDEPENDENT PHOSPHOLIPASE A2"/>
    <property type="match status" value="1"/>
</dbReference>
<dbReference type="EMBL" id="CAXKWB010019191">
    <property type="protein sequence ID" value="CAL4121732.1"/>
    <property type="molecule type" value="Genomic_DNA"/>
</dbReference>
<protein>
    <recommendedName>
        <fullName evidence="1">phospholipase A2</fullName>
        <ecNumber evidence="1">3.1.1.4</ecNumber>
    </recommendedName>
</protein>
<comment type="caution">
    <text evidence="10">The sequence shown here is derived from an EMBL/GenBank/DDBJ whole genome shotgun (WGS) entry which is preliminary data.</text>
</comment>
<dbReference type="GO" id="GO:0006629">
    <property type="term" value="P:lipid metabolic process"/>
    <property type="evidence" value="ECO:0007669"/>
    <property type="project" value="UniProtKB-KW"/>
</dbReference>
<dbReference type="EC" id="3.1.1.4" evidence="1"/>
<dbReference type="Pfam" id="PF13637">
    <property type="entry name" value="Ank_4"/>
    <property type="match status" value="1"/>
</dbReference>
<dbReference type="PROSITE" id="PS50297">
    <property type="entry name" value="ANK_REP_REGION"/>
    <property type="match status" value="1"/>
</dbReference>
<keyword evidence="4 7" id="KW-0040">ANK repeat</keyword>
<dbReference type="GO" id="GO:0052816">
    <property type="term" value="F:long-chain fatty acyl-CoA hydrolase activity"/>
    <property type="evidence" value="ECO:0007669"/>
    <property type="project" value="TreeGrafter"/>
</dbReference>
<reference evidence="10 11" key="1">
    <citation type="submission" date="2024-05" db="EMBL/GenBank/DDBJ databases">
        <authorList>
            <person name="Wallberg A."/>
        </authorList>
    </citation>
    <scope>NUCLEOTIDE SEQUENCE [LARGE SCALE GENOMIC DNA]</scope>
</reference>
<dbReference type="InterPro" id="IPR016035">
    <property type="entry name" value="Acyl_Trfase/lysoPLipase"/>
</dbReference>
<evidence type="ECO:0000259" key="9">
    <source>
        <dbReference type="PROSITE" id="PS51635"/>
    </source>
</evidence>
<evidence type="ECO:0000256" key="4">
    <source>
        <dbReference type="ARBA" id="ARBA00023043"/>
    </source>
</evidence>